<dbReference type="Pfam" id="PF01063">
    <property type="entry name" value="Aminotran_4"/>
    <property type="match status" value="1"/>
</dbReference>
<evidence type="ECO:0000256" key="2">
    <source>
        <dbReference type="ARBA" id="ARBA00009320"/>
    </source>
</evidence>
<comment type="cofactor">
    <cofactor evidence="1 5">
        <name>pyridoxal 5'-phosphate</name>
        <dbReference type="ChEBI" id="CHEBI:597326"/>
    </cofactor>
</comment>
<dbReference type="InterPro" id="IPR018300">
    <property type="entry name" value="Aminotrans_IV_CS"/>
</dbReference>
<dbReference type="SUPFAM" id="SSF56752">
    <property type="entry name" value="D-aminoacid aminotransferase-like PLP-dependent enzymes"/>
    <property type="match status" value="1"/>
</dbReference>
<sequence length="288" mass="32833">MTNTGKTSMATPDCIIGESVIFNYKLVSSHSKEIGLCFQITDEPHVYEVIRIINSKVLFFEDHLSRLLYSIEQLPKTSQNNISSELLYESTYKLIKALHLKNGNIRIVVSPTLMLIHEKEHHYPDIETIKKGVILGEVDIMRDNPNVKSMREDYINNVKKAHEQVFFGSKVFEVVLVNQNHQYTEGSRSNIFFINSNELRTAPDSMVLKGITRKYVIQAAESIGLVINQTCITQQELPHYKAFLSGTSLNILPIYSIGNIQLDSANDQTIQKLLKAYLSIVQDYLSRH</sequence>
<evidence type="ECO:0008006" key="8">
    <source>
        <dbReference type="Google" id="ProtNLM"/>
    </source>
</evidence>
<name>A0ABQ0DBK2_9EUKA</name>
<evidence type="ECO:0000256" key="4">
    <source>
        <dbReference type="RuleBase" id="RU004106"/>
    </source>
</evidence>
<comment type="similarity">
    <text evidence="2 4">Belongs to the class-IV pyridoxal-phosphate-dependent aminotransferase family.</text>
</comment>
<dbReference type="InterPro" id="IPR050571">
    <property type="entry name" value="Class-IV_PLP-Dep_Aminotrnsfr"/>
</dbReference>
<evidence type="ECO:0000256" key="3">
    <source>
        <dbReference type="ARBA" id="ARBA00022898"/>
    </source>
</evidence>
<evidence type="ECO:0000313" key="7">
    <source>
        <dbReference type="Proteomes" id="UP001628156"/>
    </source>
</evidence>
<dbReference type="InterPro" id="IPR043132">
    <property type="entry name" value="BCAT-like_C"/>
</dbReference>
<protein>
    <recommendedName>
        <fullName evidence="8">Branched-chain amino acid aminotransferase</fullName>
    </recommendedName>
</protein>
<evidence type="ECO:0000256" key="5">
    <source>
        <dbReference type="RuleBase" id="RU004516"/>
    </source>
</evidence>
<dbReference type="PROSITE" id="PS00770">
    <property type="entry name" value="AA_TRANSFER_CLASS_4"/>
    <property type="match status" value="1"/>
</dbReference>
<gene>
    <name evidence="6" type="ORF">ENUP19_0047G0141</name>
</gene>
<dbReference type="PANTHER" id="PTHR42743">
    <property type="entry name" value="AMINO-ACID AMINOTRANSFERASE"/>
    <property type="match status" value="1"/>
</dbReference>
<comment type="caution">
    <text evidence="6">The sequence shown here is derived from an EMBL/GenBank/DDBJ whole genome shotgun (WGS) entry which is preliminary data.</text>
</comment>
<dbReference type="Gene3D" id="3.30.470.10">
    <property type="match status" value="1"/>
</dbReference>
<dbReference type="Proteomes" id="UP001628156">
    <property type="component" value="Unassembled WGS sequence"/>
</dbReference>
<accession>A0ABQ0DBK2</accession>
<reference evidence="6 7" key="1">
    <citation type="journal article" date="2019" name="PLoS Negl. Trop. Dis.">
        <title>Whole genome sequencing of Entamoeba nuttalli reveals mammalian host-related molecular signatures and a novel octapeptide-repeat surface protein.</title>
        <authorList>
            <person name="Tanaka M."/>
            <person name="Makiuchi T."/>
            <person name="Komiyama T."/>
            <person name="Shiina T."/>
            <person name="Osaki K."/>
            <person name="Tachibana H."/>
        </authorList>
    </citation>
    <scope>NUCLEOTIDE SEQUENCE [LARGE SCALE GENOMIC DNA]</scope>
    <source>
        <strain evidence="6 7">P19-061405</strain>
    </source>
</reference>
<dbReference type="EMBL" id="BAAFRS010000047">
    <property type="protein sequence ID" value="GAB1220082.1"/>
    <property type="molecule type" value="Genomic_DNA"/>
</dbReference>
<organism evidence="6 7">
    <name type="scientific">Entamoeba nuttalli</name>
    <dbReference type="NCBI Taxonomy" id="412467"/>
    <lineage>
        <taxon>Eukaryota</taxon>
        <taxon>Amoebozoa</taxon>
        <taxon>Evosea</taxon>
        <taxon>Archamoebae</taxon>
        <taxon>Mastigamoebida</taxon>
        <taxon>Entamoebidae</taxon>
        <taxon>Entamoeba</taxon>
    </lineage>
</organism>
<keyword evidence="7" id="KW-1185">Reference proteome</keyword>
<dbReference type="Gene3D" id="3.20.10.10">
    <property type="entry name" value="D-amino Acid Aminotransferase, subunit A, domain 2"/>
    <property type="match status" value="1"/>
</dbReference>
<dbReference type="InterPro" id="IPR043131">
    <property type="entry name" value="BCAT-like_N"/>
</dbReference>
<dbReference type="InterPro" id="IPR001544">
    <property type="entry name" value="Aminotrans_IV"/>
</dbReference>
<keyword evidence="3 5" id="KW-0663">Pyridoxal phosphate</keyword>
<dbReference type="PANTHER" id="PTHR42743:SF11">
    <property type="entry name" value="AMINODEOXYCHORISMATE LYASE"/>
    <property type="match status" value="1"/>
</dbReference>
<dbReference type="InterPro" id="IPR036038">
    <property type="entry name" value="Aminotransferase-like"/>
</dbReference>
<proteinExistence type="inferred from homology"/>
<evidence type="ECO:0000256" key="1">
    <source>
        <dbReference type="ARBA" id="ARBA00001933"/>
    </source>
</evidence>
<evidence type="ECO:0000313" key="6">
    <source>
        <dbReference type="EMBL" id="GAB1220082.1"/>
    </source>
</evidence>